<dbReference type="PATRIC" id="fig|706587.4.peg.505"/>
<evidence type="ECO:0000313" key="8">
    <source>
        <dbReference type="EMBL" id="AFM23179.1"/>
    </source>
</evidence>
<evidence type="ECO:0000259" key="7">
    <source>
        <dbReference type="PROSITE" id="PS50850"/>
    </source>
</evidence>
<dbReference type="GO" id="GO:0022857">
    <property type="term" value="F:transmembrane transporter activity"/>
    <property type="evidence" value="ECO:0007669"/>
    <property type="project" value="InterPro"/>
</dbReference>
<proteinExistence type="predicted"/>
<evidence type="ECO:0000256" key="5">
    <source>
        <dbReference type="ARBA" id="ARBA00023136"/>
    </source>
</evidence>
<dbReference type="PANTHER" id="PTHR43124">
    <property type="entry name" value="PURINE EFFLUX PUMP PBUE"/>
    <property type="match status" value="1"/>
</dbReference>
<dbReference type="Pfam" id="PF07690">
    <property type="entry name" value="MFS_1"/>
    <property type="match status" value="1"/>
</dbReference>
<feature type="transmembrane region" description="Helical" evidence="6">
    <location>
        <begin position="140"/>
        <end position="159"/>
    </location>
</feature>
<dbReference type="RefSeq" id="WP_014808338.1">
    <property type="nucleotide sequence ID" value="NC_018025.1"/>
</dbReference>
<dbReference type="OrthoDB" id="5315372at2"/>
<sequence>MNQPVPSNILRYRWVILGLCVGCFLFTFITRFAWPPLIPVMVPILGMKMSQAGAYMSAFYLGYIITQIPAGIMADKFGVRLILGLSLIIEGVSTSALSFIDSYETGFALRVLSGLGAGAVYSSCSLALMEWFPPHERGKAFGALLAGPSGGILVTNIIVPPLNQLIGWQGAFQTVGSLTIFAGLMVLFFMRSRAVTASQEKTIAEGFKVIFSHKSLIYTSLAGFGLLWLELGTATWANAHIKRLGYSVVDAGFVMMWYGLGGMIAPLVSGVISDRIGQRKGLIVFSYILIIPLCIVFGHQTGRLELSITAFAFAFCSYIANPQLTILISQFAGTKWAATANGTSNFIFQLASMIAPFVIGWSIDLTGTFSAAWWILAAGPLVGILLMLRVNESHARDELASLVLSKIQ</sequence>
<feature type="transmembrane region" description="Helical" evidence="6">
    <location>
        <begin position="171"/>
        <end position="190"/>
    </location>
</feature>
<keyword evidence="4 6" id="KW-1133">Transmembrane helix</keyword>
<evidence type="ECO:0000313" key="9">
    <source>
        <dbReference type="Proteomes" id="UP000006055"/>
    </source>
</evidence>
<dbReference type="InterPro" id="IPR011701">
    <property type="entry name" value="MFS"/>
</dbReference>
<dbReference type="Proteomes" id="UP000006055">
    <property type="component" value="Chromosome"/>
</dbReference>
<feature type="transmembrane region" description="Helical" evidence="6">
    <location>
        <begin position="12"/>
        <end position="34"/>
    </location>
</feature>
<keyword evidence="5 6" id="KW-0472">Membrane</keyword>
<dbReference type="InterPro" id="IPR020846">
    <property type="entry name" value="MFS_dom"/>
</dbReference>
<dbReference type="SUPFAM" id="SSF103473">
    <property type="entry name" value="MFS general substrate transporter"/>
    <property type="match status" value="1"/>
</dbReference>
<dbReference type="AlphaFoldDB" id="I4C0T8"/>
<evidence type="ECO:0000256" key="2">
    <source>
        <dbReference type="ARBA" id="ARBA00022475"/>
    </source>
</evidence>
<organism evidence="8 9">
    <name type="scientific">Desulfomonile tiedjei (strain ATCC 49306 / DSM 6799 / DCB-1)</name>
    <dbReference type="NCBI Taxonomy" id="706587"/>
    <lineage>
        <taxon>Bacteria</taxon>
        <taxon>Pseudomonadati</taxon>
        <taxon>Thermodesulfobacteriota</taxon>
        <taxon>Desulfomonilia</taxon>
        <taxon>Desulfomonilales</taxon>
        <taxon>Desulfomonilaceae</taxon>
        <taxon>Desulfomonile</taxon>
    </lineage>
</organism>
<keyword evidence="9" id="KW-1185">Reference proteome</keyword>
<feature type="transmembrane region" description="Helical" evidence="6">
    <location>
        <begin position="308"/>
        <end position="333"/>
    </location>
</feature>
<keyword evidence="3 6" id="KW-0812">Transmembrane</keyword>
<keyword evidence="2" id="KW-1003">Cell membrane</keyword>
<dbReference type="eggNOG" id="COG2271">
    <property type="taxonomic scope" value="Bacteria"/>
</dbReference>
<dbReference type="InterPro" id="IPR036259">
    <property type="entry name" value="MFS_trans_sf"/>
</dbReference>
<evidence type="ECO:0000256" key="3">
    <source>
        <dbReference type="ARBA" id="ARBA00022692"/>
    </source>
</evidence>
<dbReference type="KEGG" id="dti:Desti_0444"/>
<feature type="domain" description="Major facilitator superfamily (MFS) profile" evidence="7">
    <location>
        <begin position="15"/>
        <end position="395"/>
    </location>
</feature>
<evidence type="ECO:0000256" key="6">
    <source>
        <dbReference type="SAM" id="Phobius"/>
    </source>
</evidence>
<dbReference type="Gene3D" id="1.20.1250.20">
    <property type="entry name" value="MFS general substrate transporter like domains"/>
    <property type="match status" value="2"/>
</dbReference>
<protein>
    <submittedName>
        <fullName evidence="8">Sugar phosphate permease</fullName>
    </submittedName>
</protein>
<evidence type="ECO:0000256" key="4">
    <source>
        <dbReference type="ARBA" id="ARBA00022989"/>
    </source>
</evidence>
<comment type="subcellular location">
    <subcellularLocation>
        <location evidence="1">Cell membrane</location>
        <topology evidence="1">Multi-pass membrane protein</topology>
    </subcellularLocation>
</comment>
<accession>I4C0T8</accession>
<dbReference type="EMBL" id="CP003360">
    <property type="protein sequence ID" value="AFM23179.1"/>
    <property type="molecule type" value="Genomic_DNA"/>
</dbReference>
<reference evidence="9" key="1">
    <citation type="submission" date="2012-06" db="EMBL/GenBank/DDBJ databases">
        <title>Complete sequence of chromosome of Desulfomonile tiedjei DSM 6799.</title>
        <authorList>
            <person name="Lucas S."/>
            <person name="Copeland A."/>
            <person name="Lapidus A."/>
            <person name="Glavina del Rio T."/>
            <person name="Dalin E."/>
            <person name="Tice H."/>
            <person name="Bruce D."/>
            <person name="Goodwin L."/>
            <person name="Pitluck S."/>
            <person name="Peters L."/>
            <person name="Ovchinnikova G."/>
            <person name="Zeytun A."/>
            <person name="Lu M."/>
            <person name="Kyrpides N."/>
            <person name="Mavromatis K."/>
            <person name="Ivanova N."/>
            <person name="Brettin T."/>
            <person name="Detter J.C."/>
            <person name="Han C."/>
            <person name="Larimer F."/>
            <person name="Land M."/>
            <person name="Hauser L."/>
            <person name="Markowitz V."/>
            <person name="Cheng J.-F."/>
            <person name="Hugenholtz P."/>
            <person name="Woyke T."/>
            <person name="Wu D."/>
            <person name="Spring S."/>
            <person name="Schroeder M."/>
            <person name="Brambilla E."/>
            <person name="Klenk H.-P."/>
            <person name="Eisen J.A."/>
        </authorList>
    </citation>
    <scope>NUCLEOTIDE SEQUENCE [LARGE SCALE GENOMIC DNA]</scope>
    <source>
        <strain evidence="9">ATCC 49306 / DSM 6799 / DCB-1</strain>
    </source>
</reference>
<feature type="transmembrane region" description="Helical" evidence="6">
    <location>
        <begin position="284"/>
        <end position="302"/>
    </location>
</feature>
<feature type="transmembrane region" description="Helical" evidence="6">
    <location>
        <begin position="106"/>
        <end position="128"/>
    </location>
</feature>
<dbReference type="PANTHER" id="PTHR43124:SF3">
    <property type="entry name" value="CHLORAMPHENICOL EFFLUX PUMP RV0191"/>
    <property type="match status" value="1"/>
</dbReference>
<dbReference type="HOGENOM" id="CLU_001265_5_1_7"/>
<evidence type="ECO:0000256" key="1">
    <source>
        <dbReference type="ARBA" id="ARBA00004651"/>
    </source>
</evidence>
<feature type="transmembrane region" description="Helical" evidence="6">
    <location>
        <begin position="211"/>
        <end position="231"/>
    </location>
</feature>
<dbReference type="PROSITE" id="PS50850">
    <property type="entry name" value="MFS"/>
    <property type="match status" value="1"/>
</dbReference>
<dbReference type="InterPro" id="IPR050189">
    <property type="entry name" value="MFS_Efflux_Transporters"/>
</dbReference>
<feature type="transmembrane region" description="Helical" evidence="6">
    <location>
        <begin position="345"/>
        <end position="363"/>
    </location>
</feature>
<dbReference type="STRING" id="706587.Desti_0444"/>
<feature type="transmembrane region" description="Helical" evidence="6">
    <location>
        <begin position="251"/>
        <end position="272"/>
    </location>
</feature>
<gene>
    <name evidence="8" type="ordered locus">Desti_0444</name>
</gene>
<name>I4C0T8_DESTA</name>
<feature type="transmembrane region" description="Helical" evidence="6">
    <location>
        <begin position="54"/>
        <end position="74"/>
    </location>
</feature>
<dbReference type="GO" id="GO:0005886">
    <property type="term" value="C:plasma membrane"/>
    <property type="evidence" value="ECO:0007669"/>
    <property type="project" value="UniProtKB-SubCell"/>
</dbReference>
<feature type="transmembrane region" description="Helical" evidence="6">
    <location>
        <begin position="81"/>
        <end position="100"/>
    </location>
</feature>
<feature type="transmembrane region" description="Helical" evidence="6">
    <location>
        <begin position="369"/>
        <end position="388"/>
    </location>
</feature>